<keyword evidence="1" id="KW-0175">Coiled coil</keyword>
<feature type="region of interest" description="Disordered" evidence="2">
    <location>
        <begin position="174"/>
        <end position="193"/>
    </location>
</feature>
<feature type="region of interest" description="Disordered" evidence="2">
    <location>
        <begin position="1"/>
        <end position="58"/>
    </location>
</feature>
<feature type="region of interest" description="Disordered" evidence="2">
    <location>
        <begin position="921"/>
        <end position="1065"/>
    </location>
</feature>
<evidence type="ECO:0000313" key="3">
    <source>
        <dbReference type="EMBL" id="GMI44653.1"/>
    </source>
</evidence>
<evidence type="ECO:0000256" key="1">
    <source>
        <dbReference type="SAM" id="Coils"/>
    </source>
</evidence>
<accession>A0A9W7LCC4</accession>
<dbReference type="OrthoDB" id="193726at2759"/>
<feature type="coiled-coil region" evidence="1">
    <location>
        <begin position="327"/>
        <end position="368"/>
    </location>
</feature>
<comment type="caution">
    <text evidence="3">The sequence shown here is derived from an EMBL/GenBank/DDBJ whole genome shotgun (WGS) entry which is preliminary data.</text>
</comment>
<sequence length="1065" mass="118899">MELPVPISGSDAVSDNISARLPNEGPGSFPPVPSTAPSGANKPKQARDRLNSSMSKESSKGILSKIALDTGALDTLLSQIQSRLGDHDYEIEKVHKLEEAADKWRKFMILHKLHLGSQERYNAASPADGKEKATADYMSVPPAISVPASEEVLKRPSVLARGMTQELQELMKREGEQGKKKALKKGKSNVTEVDSEQTEQIFQTKRELVGLRTIVRQLQGEQDKDAAALLDYDHRLETMKMEIMKCKKELAATLTKKDWHKLDAEVEEHVEGMKKYMSKWSEKQIEKLKEEQGLNIGKLESWFEDHDQLAKKRQSALDKKVASCARVNELAELKENLEADQGILNDRVERAARELRMAMDRVDMMTQKNTLGKLDKVFVNFILGLVGAAFQKWKWMNEEVNEENREIARRGRMMKKVMIMIRCRTLSLAMRLWKKKDEMLAKARLEQIRAGKLMKKVMTRFCNAKLDAGLKHWHRATMLVKEEQMREELKKEQEDMRRKSLSLGKQFTKEKTSHLGAIMNSFSNDTKGALDVLTREITNIREDEIGGLRRQWELEKVRNKHDNQHALQNSLDLIGRRADKFEADISAKLGSMETMLPVVRSDVNSLMRKTETMEGELKKAGDMGKSNGRDIRSLFDAQGRMDGAVLEMEDKVAGVRNDVSKLKEGEAESRKLIESLQYRLDDSEVREKGLKQQLEDTIKYFEAELGSMRKLLEGQGERLDEVEVRAGDERGYVRDLEGRLDEEDKEIRGMVEFLGVVKPKISLMVDACLPFEQLSYSKKYCPPINSPLLDMNIPDTIAGFGVVMAAWIAFKADSEALSKVVSGVNPEEIVYADEDIELRRRSLLSSVKAEFTALLEESSPDAGALRLEARHKFTARLVDSIDSALSKHDQVLITGSSRASRIKASVPTCVACDRPLRMKARKGKLMEEEGRGEGGEENVPENSNGGGGGDRVGQNSTLKGQRGGEGFRGKGGGRMRPQSADPTVRRKDASAGGFVGGASGKRDEEGGGGGGYVMRSGFKMPRNRLRPMDMETVKRPWSPEGGEEGGGRGGVDVLTTVGFGGTGGN</sequence>
<evidence type="ECO:0000313" key="4">
    <source>
        <dbReference type="Proteomes" id="UP001165065"/>
    </source>
</evidence>
<gene>
    <name evidence="3" type="ORF">TrCOL_g8682</name>
</gene>
<dbReference type="AlphaFoldDB" id="A0A9W7LCC4"/>
<proteinExistence type="predicted"/>
<organism evidence="3 4">
    <name type="scientific">Triparma columacea</name>
    <dbReference type="NCBI Taxonomy" id="722753"/>
    <lineage>
        <taxon>Eukaryota</taxon>
        <taxon>Sar</taxon>
        <taxon>Stramenopiles</taxon>
        <taxon>Ochrophyta</taxon>
        <taxon>Bolidophyceae</taxon>
        <taxon>Parmales</taxon>
        <taxon>Triparmaceae</taxon>
        <taxon>Triparma</taxon>
    </lineage>
</organism>
<dbReference type="EMBL" id="BRYA01001489">
    <property type="protein sequence ID" value="GMI44653.1"/>
    <property type="molecule type" value="Genomic_DNA"/>
</dbReference>
<evidence type="ECO:0000256" key="2">
    <source>
        <dbReference type="SAM" id="MobiDB-lite"/>
    </source>
</evidence>
<keyword evidence="4" id="KW-1185">Reference proteome</keyword>
<protein>
    <submittedName>
        <fullName evidence="3">Uncharacterized protein</fullName>
    </submittedName>
</protein>
<dbReference type="Proteomes" id="UP001165065">
    <property type="component" value="Unassembled WGS sequence"/>
</dbReference>
<feature type="compositionally biased region" description="Gly residues" evidence="2">
    <location>
        <begin position="961"/>
        <end position="974"/>
    </location>
</feature>
<name>A0A9W7LCC4_9STRA</name>
<reference evidence="4" key="1">
    <citation type="journal article" date="2023" name="Commun. Biol.">
        <title>Genome analysis of Parmales, the sister group of diatoms, reveals the evolutionary specialization of diatoms from phago-mixotrophs to photoautotrophs.</title>
        <authorList>
            <person name="Ban H."/>
            <person name="Sato S."/>
            <person name="Yoshikawa S."/>
            <person name="Yamada K."/>
            <person name="Nakamura Y."/>
            <person name="Ichinomiya M."/>
            <person name="Sato N."/>
            <person name="Blanc-Mathieu R."/>
            <person name="Endo H."/>
            <person name="Kuwata A."/>
            <person name="Ogata H."/>
        </authorList>
    </citation>
    <scope>NUCLEOTIDE SEQUENCE [LARGE SCALE GENOMIC DNA]</scope>
</reference>
<feature type="compositionally biased region" description="Basic and acidic residues" evidence="2">
    <location>
        <begin position="924"/>
        <end position="934"/>
    </location>
</feature>